<reference evidence="2" key="1">
    <citation type="submission" date="2017-04" db="EMBL/GenBank/DDBJ databases">
        <authorList>
            <person name="Varghese N."/>
            <person name="Submissions S."/>
        </authorList>
    </citation>
    <scope>NUCLEOTIDE SEQUENCE [LARGE SCALE GENOMIC DNA]</scope>
    <source>
        <strain evidence="2">Dd16</strain>
    </source>
</reference>
<dbReference type="AlphaFoldDB" id="A0A1X7G7N1"/>
<dbReference type="Gene3D" id="3.40.50.1820">
    <property type="entry name" value="alpha/beta hydrolase"/>
    <property type="match status" value="2"/>
</dbReference>
<accession>A0A1X7G7N1</accession>
<protein>
    <submittedName>
        <fullName evidence="1">Secretory lipase</fullName>
    </submittedName>
</protein>
<keyword evidence="2" id="KW-1185">Reference proteome</keyword>
<evidence type="ECO:0000313" key="1">
    <source>
        <dbReference type="EMBL" id="SMF65290.1"/>
    </source>
</evidence>
<dbReference type="Pfam" id="PF03583">
    <property type="entry name" value="LIP"/>
    <property type="match status" value="1"/>
</dbReference>
<proteinExistence type="predicted"/>
<gene>
    <name evidence="1" type="ORF">SAMN06295910_1287</name>
</gene>
<dbReference type="EMBL" id="LT840185">
    <property type="protein sequence ID" value="SMF65290.1"/>
    <property type="molecule type" value="Genomic_DNA"/>
</dbReference>
<dbReference type="SUPFAM" id="SSF53474">
    <property type="entry name" value="alpha/beta-Hydrolases"/>
    <property type="match status" value="1"/>
</dbReference>
<dbReference type="InterPro" id="IPR029058">
    <property type="entry name" value="AB_hydrolase_fold"/>
</dbReference>
<sequence length="401" mass="41699">MAAGKGDVAMASINLRNRRRLVSVLLLAATIVLAALWSTRPAPADPFYEPPSSAIGPPGRLIRAEPFSRNVSSRAQGWRILYATTRADGTPAVASGLVVVPRAPSAGPRPTIAWAHGTTGIAQGCAPSRLVDPFQNVPAVGAVIGNGWAYVASDYVGLGTGGGHAYLVGEEAARGVLDAVRAARQIPEAHLGTQTIVWGHSQGGHSALWTGASAYAPDVPLAGVAAMAPASDLPALFTASADNVFGKIVSAYVVTRYAAAYPEVRPADYGADRMLVRAIANRCVGGREVIIPAIEALLVGPIFTRPPREGPLGARLAENVPTGGVAAPLLIAQGEADDLVLPAIQDGYVAARCRAGQPIDYRRYAGRDHLSLLAADSPFPRELVAWTRDRIAGKPAADRCA</sequence>
<dbReference type="GO" id="GO:0016042">
    <property type="term" value="P:lipid catabolic process"/>
    <property type="evidence" value="ECO:0007669"/>
    <property type="project" value="InterPro"/>
</dbReference>
<dbReference type="Proteomes" id="UP000192934">
    <property type="component" value="Chromosome I"/>
</dbReference>
<organism evidence="1 2">
    <name type="scientific">Allosphingosinicella indica</name>
    <dbReference type="NCBI Taxonomy" id="941907"/>
    <lineage>
        <taxon>Bacteria</taxon>
        <taxon>Pseudomonadati</taxon>
        <taxon>Pseudomonadota</taxon>
        <taxon>Alphaproteobacteria</taxon>
        <taxon>Sphingomonadales</taxon>
        <taxon>Sphingomonadaceae</taxon>
        <taxon>Allosphingosinicella</taxon>
    </lineage>
</organism>
<dbReference type="OrthoDB" id="9955at2"/>
<evidence type="ECO:0000313" key="2">
    <source>
        <dbReference type="Proteomes" id="UP000192934"/>
    </source>
</evidence>
<dbReference type="PANTHER" id="PTHR34853:SF1">
    <property type="entry name" value="LIPASE 5"/>
    <property type="match status" value="1"/>
</dbReference>
<dbReference type="STRING" id="941907.SAMN06295910_1287"/>
<dbReference type="PIRSF" id="PIRSF029171">
    <property type="entry name" value="Esterase_LipA"/>
    <property type="match status" value="1"/>
</dbReference>
<dbReference type="InterPro" id="IPR005152">
    <property type="entry name" value="Lipase_secreted"/>
</dbReference>
<name>A0A1X7G7N1_9SPHN</name>
<dbReference type="GO" id="GO:0004806">
    <property type="term" value="F:triacylglycerol lipase activity"/>
    <property type="evidence" value="ECO:0007669"/>
    <property type="project" value="InterPro"/>
</dbReference>
<dbReference type="PANTHER" id="PTHR34853">
    <property type="match status" value="1"/>
</dbReference>